<dbReference type="InterPro" id="IPR050677">
    <property type="entry name" value="Actinoporin_PFT"/>
</dbReference>
<organism evidence="7 8">
    <name type="scientific">Sphaeramia orbicularis</name>
    <name type="common">orbiculate cardinalfish</name>
    <dbReference type="NCBI Taxonomy" id="375764"/>
    <lineage>
        <taxon>Eukaryota</taxon>
        <taxon>Metazoa</taxon>
        <taxon>Chordata</taxon>
        <taxon>Craniata</taxon>
        <taxon>Vertebrata</taxon>
        <taxon>Euteleostomi</taxon>
        <taxon>Actinopterygii</taxon>
        <taxon>Neopterygii</taxon>
        <taxon>Teleostei</taxon>
        <taxon>Neoteleostei</taxon>
        <taxon>Acanthomorphata</taxon>
        <taxon>Gobiaria</taxon>
        <taxon>Kurtiformes</taxon>
        <taxon>Apogonoidei</taxon>
        <taxon>Apogonidae</taxon>
        <taxon>Apogoninae</taxon>
        <taxon>Sphaeramia</taxon>
    </lineage>
</organism>
<protein>
    <submittedName>
        <fullName evidence="7">DELTA-alicitoxin-Pse1b-like</fullName>
    </submittedName>
</protein>
<reference evidence="7" key="3">
    <citation type="submission" date="2025-09" db="UniProtKB">
        <authorList>
            <consortium name="Ensembl"/>
        </authorList>
    </citation>
    <scope>IDENTIFICATION</scope>
</reference>
<sequence>MRLGFLRQLLLSTGVWARATQKSNMANAVGAAASALGAVVAASEAIAAAAPTHRQCNVEITNACKKYSLCNPRMHLYSGQCVIPQSPFVDSGTSDVAVFVKTPHTACGSVGVITYDLQNNKTKKSTGKMAIMFSVPYDFNIYSNVYAVGIFDKRKECNKALYDEMMDGSPATFARKEAREPGSLIYKGGTFTIMATMSDAYQPVIKLRIFETS</sequence>
<dbReference type="GO" id="GO:0046930">
    <property type="term" value="C:pore complex"/>
    <property type="evidence" value="ECO:0007669"/>
    <property type="project" value="InterPro"/>
</dbReference>
<keyword evidence="4" id="KW-0472">Membrane</keyword>
<reference evidence="7" key="2">
    <citation type="submission" date="2025-08" db="UniProtKB">
        <authorList>
            <consortium name="Ensembl"/>
        </authorList>
    </citation>
    <scope>IDENTIFICATION</scope>
</reference>
<dbReference type="AlphaFoldDB" id="A0A672ZZS4"/>
<keyword evidence="6" id="KW-0732">Signal</keyword>
<dbReference type="Proteomes" id="UP000472271">
    <property type="component" value="Chromosome 8"/>
</dbReference>
<dbReference type="GO" id="GO:0051715">
    <property type="term" value="P:cytolysis in another organism"/>
    <property type="evidence" value="ECO:0007669"/>
    <property type="project" value="InterPro"/>
</dbReference>
<keyword evidence="3" id="KW-1052">Target cell membrane</keyword>
<dbReference type="GO" id="GO:0015267">
    <property type="term" value="F:channel activity"/>
    <property type="evidence" value="ECO:0007669"/>
    <property type="project" value="InterPro"/>
</dbReference>
<evidence type="ECO:0000313" key="8">
    <source>
        <dbReference type="Proteomes" id="UP000472271"/>
    </source>
</evidence>
<accession>A0A672ZZS4</accession>
<keyword evidence="4" id="KW-1053">Target membrane</keyword>
<dbReference type="PANTHER" id="PTHR40388">
    <property type="entry name" value="BRYOPORIN"/>
    <property type="match status" value="1"/>
</dbReference>
<dbReference type="PANTHER" id="PTHR40388:SF1">
    <property type="entry name" value="BRYOPORIN"/>
    <property type="match status" value="1"/>
</dbReference>
<dbReference type="SUPFAM" id="SSF63724">
    <property type="entry name" value="Cytolysin/lectin"/>
    <property type="match status" value="1"/>
</dbReference>
<dbReference type="Ensembl" id="ENSSORT00005022636.1">
    <property type="protein sequence ID" value="ENSSORP00005021982.1"/>
    <property type="gene ID" value="ENSSORG00005010736.1"/>
</dbReference>
<evidence type="ECO:0000256" key="4">
    <source>
        <dbReference type="ARBA" id="ARBA00023298"/>
    </source>
</evidence>
<dbReference type="Pfam" id="PF06369">
    <property type="entry name" value="Anemone_cytotox"/>
    <property type="match status" value="1"/>
</dbReference>
<dbReference type="GO" id="GO:0046931">
    <property type="term" value="P:pore complex assembly"/>
    <property type="evidence" value="ECO:0007669"/>
    <property type="project" value="InterPro"/>
</dbReference>
<evidence type="ECO:0000256" key="6">
    <source>
        <dbReference type="SAM" id="SignalP"/>
    </source>
</evidence>
<comment type="subcellular location">
    <subcellularLocation>
        <location evidence="2">Nematocyst</location>
    </subcellularLocation>
    <subcellularLocation>
        <location evidence="1">Target cell membrane</location>
    </subcellularLocation>
</comment>
<dbReference type="InterPro" id="IPR015926">
    <property type="entry name" value="Cytolysin/lectin"/>
</dbReference>
<dbReference type="Gene3D" id="2.60.270.20">
    <property type="entry name" value="Cytolysin/lectin"/>
    <property type="match status" value="1"/>
</dbReference>
<feature type="signal peptide" evidence="6">
    <location>
        <begin position="1"/>
        <end position="17"/>
    </location>
</feature>
<proteinExistence type="predicted"/>
<dbReference type="OrthoDB" id="6132998at2759"/>
<evidence type="ECO:0000256" key="1">
    <source>
        <dbReference type="ARBA" id="ARBA00004175"/>
    </source>
</evidence>
<evidence type="ECO:0000256" key="5">
    <source>
        <dbReference type="ARBA" id="ARBA00023331"/>
    </source>
</evidence>
<dbReference type="GO" id="GO:0042151">
    <property type="term" value="C:nematocyst"/>
    <property type="evidence" value="ECO:0007669"/>
    <property type="project" value="UniProtKB-SubCell"/>
</dbReference>
<evidence type="ECO:0000313" key="7">
    <source>
        <dbReference type="Ensembl" id="ENSSORP00005021982.1"/>
    </source>
</evidence>
<name>A0A672ZZS4_9TELE</name>
<evidence type="ECO:0000256" key="2">
    <source>
        <dbReference type="ARBA" id="ARBA00004532"/>
    </source>
</evidence>
<evidence type="ECO:0000256" key="3">
    <source>
        <dbReference type="ARBA" id="ARBA00022537"/>
    </source>
</evidence>
<dbReference type="GeneID" id="115424964"/>
<dbReference type="RefSeq" id="XP_029998250.1">
    <property type="nucleotide sequence ID" value="XM_030142390.1"/>
</dbReference>
<dbReference type="GO" id="GO:0044218">
    <property type="term" value="C:other organism cell membrane"/>
    <property type="evidence" value="ECO:0007669"/>
    <property type="project" value="UniProtKB-KW"/>
</dbReference>
<keyword evidence="8" id="KW-1185">Reference proteome</keyword>
<dbReference type="GO" id="GO:0006812">
    <property type="term" value="P:monoatomic cation transport"/>
    <property type="evidence" value="ECO:0007669"/>
    <property type="project" value="InterPro"/>
</dbReference>
<dbReference type="InterPro" id="IPR009104">
    <property type="entry name" value="Anemon_actinoporin-like"/>
</dbReference>
<feature type="chain" id="PRO_5025357910" evidence="6">
    <location>
        <begin position="18"/>
        <end position="213"/>
    </location>
</feature>
<gene>
    <name evidence="7" type="primary">LOC115424964</name>
</gene>
<dbReference type="InParanoid" id="A0A672ZZS4"/>
<reference evidence="7" key="1">
    <citation type="submission" date="2019-06" db="EMBL/GenBank/DDBJ databases">
        <authorList>
            <consortium name="Wellcome Sanger Institute Data Sharing"/>
        </authorList>
    </citation>
    <scope>NUCLEOTIDE SEQUENCE [LARGE SCALE GENOMIC DNA]</scope>
</reference>
<keyword evidence="5" id="KW-0166">Nematocyst</keyword>